<name>A0ABT7PHB6_9BACT</name>
<keyword evidence="2" id="KW-1185">Reference proteome</keyword>
<sequence length="375" mass="41328">PINAIPSLNSQIALHLPIQRLRRGFGYLASPTFIVNIAISAALCTITACAPREPTYPVLMVSSPVVSPSGDKVAFAVTRGEEGALDFQAGVEAFSKTTDTRMWVVSLKNGEATDTRAEICTASTPLTWAHDESHIVFVSGRLDPLHNPSFQSLESIDLQSHELALIESERAWGPKYSANGTHLGYIRDTDLIVENVQAKERKLLAKRVNRYNWCWGVGNSRVFYIRDGFLVCEFSLQSQTERILHSASPEQGGGPLHVVCSPDGSLLGYCIDDWFTTIDLRTGETRKRFKCGHYFLAFDWNASGICYVDALDGDQRTNARLMVFNPSRETSTPIAEGVFAFPSWASDSQIIVRKGNAELWLYSVADGTGSKLFGP</sequence>
<feature type="non-terminal residue" evidence="1">
    <location>
        <position position="1"/>
    </location>
</feature>
<protein>
    <recommendedName>
        <fullName evidence="3">Dipeptidylpeptidase IV N-terminal domain-containing protein</fullName>
    </recommendedName>
</protein>
<gene>
    <name evidence="1" type="ORF">QTN89_10685</name>
</gene>
<dbReference type="RefSeq" id="WP_289163450.1">
    <property type="nucleotide sequence ID" value="NZ_JASZZN010000007.1"/>
</dbReference>
<dbReference type="InterPro" id="IPR011042">
    <property type="entry name" value="6-blade_b-propeller_TolB-like"/>
</dbReference>
<dbReference type="EMBL" id="JASZZN010000007">
    <property type="protein sequence ID" value="MDM4015898.1"/>
    <property type="molecule type" value="Genomic_DNA"/>
</dbReference>
<reference evidence="1 2" key="1">
    <citation type="submission" date="2023-06" db="EMBL/GenBank/DDBJ databases">
        <title>Roseiconus lacunae JC819 isolated from Gulf of Mannar region, Tamil Nadu.</title>
        <authorList>
            <person name="Pk S."/>
            <person name="Ch S."/>
            <person name="Ch V.R."/>
        </authorList>
    </citation>
    <scope>NUCLEOTIDE SEQUENCE [LARGE SCALE GENOMIC DNA]</scope>
    <source>
        <strain evidence="1 2">JC819</strain>
    </source>
</reference>
<evidence type="ECO:0008006" key="3">
    <source>
        <dbReference type="Google" id="ProtNLM"/>
    </source>
</evidence>
<comment type="caution">
    <text evidence="1">The sequence shown here is derived from an EMBL/GenBank/DDBJ whole genome shotgun (WGS) entry which is preliminary data.</text>
</comment>
<evidence type="ECO:0000313" key="1">
    <source>
        <dbReference type="EMBL" id="MDM4015898.1"/>
    </source>
</evidence>
<proteinExistence type="predicted"/>
<organism evidence="1 2">
    <name type="scientific">Roseiconus lacunae</name>
    <dbReference type="NCBI Taxonomy" id="2605694"/>
    <lineage>
        <taxon>Bacteria</taxon>
        <taxon>Pseudomonadati</taxon>
        <taxon>Planctomycetota</taxon>
        <taxon>Planctomycetia</taxon>
        <taxon>Pirellulales</taxon>
        <taxon>Pirellulaceae</taxon>
        <taxon>Roseiconus</taxon>
    </lineage>
</organism>
<dbReference type="SUPFAM" id="SSF82171">
    <property type="entry name" value="DPP6 N-terminal domain-like"/>
    <property type="match status" value="1"/>
</dbReference>
<dbReference type="Gene3D" id="2.120.10.30">
    <property type="entry name" value="TolB, C-terminal domain"/>
    <property type="match status" value="1"/>
</dbReference>
<accession>A0ABT7PHB6</accession>
<dbReference type="Proteomes" id="UP001239462">
    <property type="component" value="Unassembled WGS sequence"/>
</dbReference>
<evidence type="ECO:0000313" key="2">
    <source>
        <dbReference type="Proteomes" id="UP001239462"/>
    </source>
</evidence>